<dbReference type="NCBIfam" id="TIGR01733">
    <property type="entry name" value="AA-adenyl-dom"/>
    <property type="match status" value="3"/>
</dbReference>
<accession>A0AA41HFZ7</accession>
<dbReference type="FunFam" id="3.40.50.980:FF:000001">
    <property type="entry name" value="Non-ribosomal peptide synthetase"/>
    <property type="match status" value="3"/>
</dbReference>
<evidence type="ECO:0000256" key="3">
    <source>
        <dbReference type="ARBA" id="ARBA00022450"/>
    </source>
</evidence>
<dbReference type="InterPro" id="IPR001242">
    <property type="entry name" value="Condensation_dom"/>
</dbReference>
<name>A0AA41HFZ7_9BURK</name>
<dbReference type="PROSITE" id="PS00012">
    <property type="entry name" value="PHOSPHOPANTETHEINE"/>
    <property type="match status" value="2"/>
</dbReference>
<dbReference type="FunFam" id="1.10.1200.10:FF:000016">
    <property type="entry name" value="Non-ribosomal peptide synthase"/>
    <property type="match status" value="2"/>
</dbReference>
<dbReference type="SMART" id="SM00823">
    <property type="entry name" value="PKS_PP"/>
    <property type="match status" value="3"/>
</dbReference>
<dbReference type="PROSITE" id="PS00455">
    <property type="entry name" value="AMP_BINDING"/>
    <property type="match status" value="3"/>
</dbReference>
<dbReference type="PROSITE" id="PS50075">
    <property type="entry name" value="CARRIER"/>
    <property type="match status" value="3"/>
</dbReference>
<dbReference type="Pfam" id="PF00550">
    <property type="entry name" value="PP-binding"/>
    <property type="match status" value="3"/>
</dbReference>
<dbReference type="InterPro" id="IPR006162">
    <property type="entry name" value="Ppantetheine_attach_site"/>
</dbReference>
<dbReference type="InterPro" id="IPR057326">
    <property type="entry name" value="KR_dom"/>
</dbReference>
<keyword evidence="3" id="KW-0596">Phosphopantetheine</keyword>
<comment type="caution">
    <text evidence="6">The sequence shown here is derived from an EMBL/GenBank/DDBJ whole genome shotgun (WGS) entry which is preliminary data.</text>
</comment>
<reference evidence="6" key="1">
    <citation type="submission" date="2021-07" db="EMBL/GenBank/DDBJ databases">
        <title>Characterization of violacein-producing bacteria and related species.</title>
        <authorList>
            <person name="Wilson H.S."/>
            <person name="De Leon M.E."/>
        </authorList>
    </citation>
    <scope>NUCLEOTIDE SEQUENCE</scope>
    <source>
        <strain evidence="6">HSC-15S17</strain>
    </source>
</reference>
<organism evidence="6 8">
    <name type="scientific">Duganella violaceipulchra</name>
    <dbReference type="NCBI Taxonomy" id="2849652"/>
    <lineage>
        <taxon>Bacteria</taxon>
        <taxon>Pseudomonadati</taxon>
        <taxon>Pseudomonadota</taxon>
        <taxon>Betaproteobacteria</taxon>
        <taxon>Burkholderiales</taxon>
        <taxon>Oxalobacteraceae</taxon>
        <taxon>Telluria group</taxon>
        <taxon>Duganella</taxon>
    </lineage>
</organism>
<protein>
    <submittedName>
        <fullName evidence="6 7">Amino acid adenylation domain-containing protein</fullName>
    </submittedName>
</protein>
<evidence type="ECO:0000313" key="8">
    <source>
        <dbReference type="Proteomes" id="UP001155901"/>
    </source>
</evidence>
<evidence type="ECO:0000256" key="1">
    <source>
        <dbReference type="ARBA" id="ARBA00001957"/>
    </source>
</evidence>
<sequence length="3628" mass="386574">MNQRELSLEEIKQAILQRRVRERMAGQAGAAVSVPAADRGQPLPLSWAQQRLWFLAQLDPTASTAYHLPAALRLRGALDLAALRATLDRLAARHESLRTTFVQHDGAPVQAIAAADCGFALRLHDLRALPADQRDAAVAALGADEAARPFDLAAGPLARALLLQLADDEHVLLLTQHHIISDGWSVGVMVREVSALYAAFSQGLPDPLPALAIQYADYAAWQRQRLGDAALQGQADWWRAHLDGAPALLALPADRPRPALHSHAGAGIALTIPAPLAAGLRALAARHGATLFMTLLAGWAALLSRLSGQDDVVVGTPVANRQHAGLEGLIGCFVNTLALRVRLQDNPSVASLLAAVRADTLAAYEHQDLPFEQVVEAVNPPRSRSHSPLFQVMLSLNNSSGANAALSLPGLTLAPVELPHSTAQFDLSLNLGDNGHTLGGHLEYATALFERDSVERLAGYWLTLLAAMVADDRQRVAALPLLDPQQRQQVLVGFNDTARAYPPARLLHQLFEDQAAARPDAVALEYGGERLGYAELNRRANQLAHRLLAMGVGPDQRVALCLERGVPMIVGVLGVLKAGAAYVPLDPAYPAERLAYMLDDSAPKAVLSLTALQARLPAGAGAARPPLLLLDADAGLAGQPTHNPCPPGLHARHLAYVIYTSGSTGQPKGVMIEHANAVNFIHWALEQFSPQQLAHTLFSTSINFDLHVFELFAPLACGATIHLVRDILAPAPAVTLINTVPSAISALLDAGRVPAAMRSLNLAGEPLKRALVERLFAETGVEQVANLYGPSETTTYSTWVPMARRSGFAAHIGRPVANTTLYVLDAQRQPVPIGVAGELYIGGAGVARGYLNRPELSAERFIADPFSGRAGERLYRTGDLVRWLADGCVEYLGRNDFQVKLRGFRIEPGEIEACLAGCAGVREAVVIAREDQPGERRLVAYLVAEAGTPSEPAAALDPAALRAALATRLADYMLPAAYVVLAALPLTPNGKLDRSALPAPDRDAVAARRYQAPQGPAETALAALWAELLGLEQVGRDDHFFELGGHSLMVITLIERLRRLGLSTEVRAVFDAPTLQAMAAGLAAGDAAPRAAPVPPNLIGAECDALRPELLPLVALTQHEIDLIVDGVPGGAANIQDIYPLAPLQEGILFHHLLGGEGDAYLMRSVLAFDQRARLDAFLDALQSVIARHAILRSSVHWDGLATPVQVVQRRAPLPVHALTLEAGADAMAQLQQHTDPRRLRLDLRRAPLIAAYVAADPRTGEWLLALLNHHLVSDHLTLELIIAEIQALLQGRGDSLPPSLPYRDFIAQARAMPAAAHEEYFRRRLADIDAPTAPFGLLDVRHDGGRVGEARLELDAALARRVREGARRHGVSAAVLFHTAWAQVLAQCCGRDDVVFGTVLSGRMQGADGAGQVLGMFINTLPLRISLGARAIGQVVADCQRDLSELLAHEQASLALAQRCSGVAGTLPLFTTLLNYRHSRPAGMAPGAAAPLEGMRAVAGEERTNYPVTVSVDDFGDGFGVTAQCADGIDARRIAAYLLTAVEALGAALAQHPEQPAHALSILPPDERLQLLETFNDSAADYPRHVLIHQLFEHSAAAHPDAAAVLCDGDTLSYGQLNRRANELAHQLLARGVRPDDRVAVCLERGCDMVASLLAILKAGAAYVPLDPAYPAARLAYMLADSAPVALVTTRALLAALTPAVRAMDGAPAALLLDAPAEAAQAGAGAERNPDPAALGLAPHHLAYVIYTSGSTGQPKGVMIAHANAVNFIHWAGAHFPPRQLALTLFSTSINFDLHVFELFVPLACGATVKLVRDVLDAPEAVSLINTVPSALSALLAARRVPASVESVNLAGEPLTRALAERLFAETGVLRLANLYGPSETTTYSTWVRMERHTGFVPHIGRPVANTRLYVLDAHRQLAPLGVAGELYIGGAGVARGYLNQPLLTAQRFLADPFSGAPEARLYRTGDLVRWLPDGNLEYLGRNDFQVKIRGFRIELGEIETRLAACAGVREAVVLARQDGVGEARLVAYVLAAAEAPTPAALRAALAQHLAEHMLPAAYVMLAAWPLTPNGKLDRNALPAPDQDAVTASAYAAPRGATEQALAGLWQELLGLPQVGRHDHFFELGGHSLLAVQLTARLRSRLGVELGLRALFAQPTLAALAELVDQARGAGAAADSPAIAAADRAGPLPLSWAQQRLWFLDQLDPAAGAAYHMPAALRLSGTLDQAALQACLDRVVARHEGLRTRFAGGADGPRQHIAAPDCGFALATHDLRQLAGQASDDAVARLGAQEAARPFDLAAGPLVRGQLLRLAEDEHLLLLTQHHIVTDAWSVGILVGEVNALYTAFSQGRPDPLPPLALQYADYAAWQRQWLQGAALRRQADFWRGYLDGAPALLALPLDRPRPALQQYAGASVALTIPADLAAGLRRLSQRHGATLFMTLLTGWAMLMARLSGQDDIVVGTPVANRQRPELEGLIGLFLNTLALRVRLDGNPSVAALLARVRDSSLAAYSHQDLPFDQVVEAVQPPRSLAHGPLFQVMLNLMNTPGDGALALPGLSLRQQSRAPDTTHDDLSLSLVDSGDAISGSLNYASALFEHGTAERIGHRFLRLLAAMVADAEQPAGDIALLDPDERQLLLAGFNATARAWDAPATLIHQLFEAQAASRPDAVALLCDGVGVGYGELNARANRLAHRLLALGVRADDRVALCAERSPELVVGLLAILKAGAAYVPLDPAYPAARLAHMLRDCAPVALLAQDGLQALLEAIAVPATLPVLALAGDDGPPDADHNPAPATQAAQLAYVIYTSGSTGLPKGVAVEHGNVLNLVRHHIDSCALRADDRVLQFASFSFDSSIEELFPVLAVGATVVLRPADMVAPSPAYIAFLDQHRITVADLPTAFWHQWMLESQAGLAPPSAALRLVIIGGEKAERRHLDSWLACARLRRCELLNTYGPTETTVYATAQRFGPCAPAPAAGVPIGRPIANTQAYLLDARGQPVPLGVVGELYLGGAGVARGYLNLPALSAERFIDDPFGGRPGARLYRTGDLARWLPNGDLDYQGRNDFQVKLRGFRIELGEIEAHLAACDGVREALVVLREERLVAYLLGDGAAAPDAAALRRQLAATLAEHMLPSAFVTLPAFPLTPSGKLDRQALPAPGQDTFATGGYEEALGATEVALAAVWAEVLKLDRVGRHDDFFALGGHSLLAAKLMSLIEMRLRRKVPLQRIFSCPTVHLLAGAIDQHQALPGASMPLEHALLRAVPAVDNAAAPAAADVLLTGANGFVGAFLLRELLASRPEATIYCLVRAATAPAAARRLQQALADYGLWRPCYAERIVALAGDLTAPELGLDHATQRLLEQRVGLVVHNGAAVNHAQPYRALRAANVEATLFLLQLAARAGAARFAYISTTATFAPAPRRATVDEQTCNLDERHVEHAGYAASKWQAEVLVERARQQGMAASIFRLGRVVADSVHGKGRDDDMVARYLRTCLALGIYLDTPYNETVIPVDAVAAAVCRLCTPASASGNYHLLGQQVFDWNQLMDWARQNDAALRPVPLGSWYAEALRASAENSALPFAPYLHLFDPAAGAAVAAEAALDQQATCRALAELDYEVPVMTAPVLLKYLDGIAGGGV</sequence>
<dbReference type="InterPro" id="IPR000873">
    <property type="entry name" value="AMP-dep_synth/lig_dom"/>
</dbReference>
<dbReference type="FunFam" id="3.30.559.10:FF:000012">
    <property type="entry name" value="Non-ribosomal peptide synthetase"/>
    <property type="match status" value="2"/>
</dbReference>
<dbReference type="FunFam" id="1.10.1200.10:FF:000005">
    <property type="entry name" value="Nonribosomal peptide synthetase 1"/>
    <property type="match status" value="1"/>
</dbReference>
<dbReference type="InterPro" id="IPR020845">
    <property type="entry name" value="AMP-binding_CS"/>
</dbReference>
<dbReference type="Pfam" id="PF00501">
    <property type="entry name" value="AMP-binding"/>
    <property type="match status" value="3"/>
</dbReference>
<dbReference type="InterPro" id="IPR010071">
    <property type="entry name" value="AA_adenyl_dom"/>
</dbReference>
<dbReference type="PANTHER" id="PTHR45527">
    <property type="entry name" value="NONRIBOSOMAL PEPTIDE SYNTHETASE"/>
    <property type="match status" value="1"/>
</dbReference>
<evidence type="ECO:0000256" key="4">
    <source>
        <dbReference type="ARBA" id="ARBA00022553"/>
    </source>
</evidence>
<dbReference type="GO" id="GO:0031177">
    <property type="term" value="F:phosphopantetheine binding"/>
    <property type="evidence" value="ECO:0007669"/>
    <property type="project" value="InterPro"/>
</dbReference>
<dbReference type="Pfam" id="PF00668">
    <property type="entry name" value="Condensation"/>
    <property type="match status" value="3"/>
</dbReference>
<dbReference type="EMBL" id="JAHTGR010000032">
    <property type="protein sequence ID" value="MBV6325445.1"/>
    <property type="molecule type" value="Genomic_DNA"/>
</dbReference>
<dbReference type="Proteomes" id="UP001155901">
    <property type="component" value="Unassembled WGS sequence"/>
</dbReference>
<dbReference type="GO" id="GO:0005737">
    <property type="term" value="C:cytoplasm"/>
    <property type="evidence" value="ECO:0007669"/>
    <property type="project" value="TreeGrafter"/>
</dbReference>
<dbReference type="FunFam" id="2.30.38.10:FF:000001">
    <property type="entry name" value="Non-ribosomal peptide synthetase PvdI"/>
    <property type="match status" value="3"/>
</dbReference>
<gene>
    <name evidence="6" type="ORF">KVP70_31515</name>
    <name evidence="7" type="ORF">L1274_006299</name>
</gene>
<evidence type="ECO:0000259" key="5">
    <source>
        <dbReference type="PROSITE" id="PS50075"/>
    </source>
</evidence>
<keyword evidence="9" id="KW-1185">Reference proteome</keyword>
<evidence type="ECO:0000313" key="6">
    <source>
        <dbReference type="EMBL" id="MBV6325445.1"/>
    </source>
</evidence>
<keyword evidence="4" id="KW-0597">Phosphoprotein</keyword>
<dbReference type="InterPro" id="IPR020806">
    <property type="entry name" value="PKS_PP-bd"/>
</dbReference>
<dbReference type="NCBIfam" id="TIGR01746">
    <property type="entry name" value="Thioester-redct"/>
    <property type="match status" value="1"/>
</dbReference>
<dbReference type="InterPro" id="IPR025110">
    <property type="entry name" value="AMP-bd_C"/>
</dbReference>
<dbReference type="Proteomes" id="UP001162889">
    <property type="component" value="Unassembled WGS sequence"/>
</dbReference>
<evidence type="ECO:0000313" key="7">
    <source>
        <dbReference type="EMBL" id="MCP2012534.1"/>
    </source>
</evidence>
<dbReference type="GO" id="GO:0072330">
    <property type="term" value="P:monocarboxylic acid biosynthetic process"/>
    <property type="evidence" value="ECO:0007669"/>
    <property type="project" value="UniProtKB-ARBA"/>
</dbReference>
<evidence type="ECO:0000313" key="9">
    <source>
        <dbReference type="Proteomes" id="UP001162889"/>
    </source>
</evidence>
<dbReference type="PANTHER" id="PTHR45527:SF1">
    <property type="entry name" value="FATTY ACID SYNTHASE"/>
    <property type="match status" value="1"/>
</dbReference>
<dbReference type="CDD" id="cd19531">
    <property type="entry name" value="LCL_NRPS-like"/>
    <property type="match status" value="2"/>
</dbReference>
<dbReference type="EMBL" id="JALJZU010000021">
    <property type="protein sequence ID" value="MCP2012534.1"/>
    <property type="molecule type" value="Genomic_DNA"/>
</dbReference>
<dbReference type="FunFam" id="3.40.50.12780:FF:000012">
    <property type="entry name" value="Non-ribosomal peptide synthetase"/>
    <property type="match status" value="3"/>
</dbReference>
<dbReference type="FunFam" id="3.30.300.30:FF:000010">
    <property type="entry name" value="Enterobactin synthetase component F"/>
    <property type="match status" value="2"/>
</dbReference>
<evidence type="ECO:0000256" key="2">
    <source>
        <dbReference type="ARBA" id="ARBA00006432"/>
    </source>
</evidence>
<dbReference type="Pfam" id="PF13193">
    <property type="entry name" value="AMP-binding_C"/>
    <property type="match status" value="3"/>
</dbReference>
<reference evidence="7" key="2">
    <citation type="submission" date="2022-03" db="EMBL/GenBank/DDBJ databases">
        <title>Genome Encyclopedia of Bacteria and Archaea VI: Functional Genomics of Type Strains.</title>
        <authorList>
            <person name="Whitman W."/>
        </authorList>
    </citation>
    <scope>NUCLEOTIDE SEQUENCE</scope>
    <source>
        <strain evidence="7">HSC-15S17</strain>
    </source>
</reference>
<dbReference type="SMART" id="SM00822">
    <property type="entry name" value="PKS_KR"/>
    <property type="match status" value="1"/>
</dbReference>
<comment type="cofactor">
    <cofactor evidence="1">
        <name>pantetheine 4'-phosphate</name>
        <dbReference type="ChEBI" id="CHEBI:47942"/>
    </cofactor>
</comment>
<dbReference type="GO" id="GO:0003824">
    <property type="term" value="F:catalytic activity"/>
    <property type="evidence" value="ECO:0007669"/>
    <property type="project" value="InterPro"/>
</dbReference>
<feature type="domain" description="Carrier" evidence="5">
    <location>
        <begin position="2094"/>
        <end position="2169"/>
    </location>
</feature>
<dbReference type="CDD" id="cd05930">
    <property type="entry name" value="A_NRPS"/>
    <property type="match status" value="2"/>
</dbReference>
<feature type="domain" description="Carrier" evidence="5">
    <location>
        <begin position="1012"/>
        <end position="1086"/>
    </location>
</feature>
<dbReference type="InterPro" id="IPR013120">
    <property type="entry name" value="FAR_NAD-bd"/>
</dbReference>
<feature type="domain" description="Carrier" evidence="5">
    <location>
        <begin position="3165"/>
        <end position="3240"/>
    </location>
</feature>
<dbReference type="RefSeq" id="WP_217946324.1">
    <property type="nucleotide sequence ID" value="NZ_JAHTGR010000032.1"/>
</dbReference>
<dbReference type="NCBIfam" id="NF003417">
    <property type="entry name" value="PRK04813.1"/>
    <property type="match status" value="3"/>
</dbReference>
<dbReference type="GO" id="GO:0044550">
    <property type="term" value="P:secondary metabolite biosynthetic process"/>
    <property type="evidence" value="ECO:0007669"/>
    <property type="project" value="UniProtKB-ARBA"/>
</dbReference>
<dbReference type="InterPro" id="IPR009081">
    <property type="entry name" value="PP-bd_ACP"/>
</dbReference>
<dbReference type="CDD" id="cd19544">
    <property type="entry name" value="E-C_NRPS"/>
    <property type="match status" value="1"/>
</dbReference>
<dbReference type="Pfam" id="PF07993">
    <property type="entry name" value="NAD_binding_4"/>
    <property type="match status" value="1"/>
</dbReference>
<dbReference type="InterPro" id="IPR010080">
    <property type="entry name" value="Thioester_reductase-like_dom"/>
</dbReference>
<dbReference type="GO" id="GO:0043041">
    <property type="term" value="P:amino acid activation for nonribosomal peptide biosynthetic process"/>
    <property type="evidence" value="ECO:0007669"/>
    <property type="project" value="TreeGrafter"/>
</dbReference>
<proteinExistence type="inferred from homology"/>
<comment type="similarity">
    <text evidence="2">Belongs to the ATP-dependent AMP-binding enzyme family.</text>
</comment>